<feature type="chain" id="PRO_5030910130" description="Tetratricopeptide repeat protein" evidence="1">
    <location>
        <begin position="20"/>
        <end position="166"/>
    </location>
</feature>
<evidence type="ECO:0000313" key="2">
    <source>
        <dbReference type="EMBL" id="CAE0676087.1"/>
    </source>
</evidence>
<keyword evidence="1" id="KW-0732">Signal</keyword>
<name>A0A7S4DX25_9EUKA</name>
<sequence>MRFSLLVLAFLCMDGWGLAKSKPSSYRISTRIVPFINNLHARARTAIRQKNYNVASEIYKSILYRFPEHVEVPRKMLEDTYLLMALQHQREKRIEDARITFKEGLKRTSLSSKLLTALALMESKQEGRIYCARSIVKGVKKCDPERGVPLFKWKIFSDGDVPDEPE</sequence>
<dbReference type="SUPFAM" id="SSF48452">
    <property type="entry name" value="TPR-like"/>
    <property type="match status" value="1"/>
</dbReference>
<evidence type="ECO:0000256" key="1">
    <source>
        <dbReference type="SAM" id="SignalP"/>
    </source>
</evidence>
<protein>
    <recommendedName>
        <fullName evidence="3">Tetratricopeptide repeat protein</fullName>
    </recommendedName>
</protein>
<evidence type="ECO:0008006" key="3">
    <source>
        <dbReference type="Google" id="ProtNLM"/>
    </source>
</evidence>
<dbReference type="Gene3D" id="1.25.40.10">
    <property type="entry name" value="Tetratricopeptide repeat domain"/>
    <property type="match status" value="1"/>
</dbReference>
<accession>A0A7S4DX25</accession>
<feature type="signal peptide" evidence="1">
    <location>
        <begin position="1"/>
        <end position="19"/>
    </location>
</feature>
<reference evidence="2" key="1">
    <citation type="submission" date="2021-01" db="EMBL/GenBank/DDBJ databases">
        <authorList>
            <person name="Corre E."/>
            <person name="Pelletier E."/>
            <person name="Niang G."/>
            <person name="Scheremetjew M."/>
            <person name="Finn R."/>
            <person name="Kale V."/>
            <person name="Holt S."/>
            <person name="Cochrane G."/>
            <person name="Meng A."/>
            <person name="Brown T."/>
            <person name="Cohen L."/>
        </authorList>
    </citation>
    <scope>NUCLEOTIDE SEQUENCE</scope>
    <source>
        <strain evidence="2">CCCM811</strain>
    </source>
</reference>
<organism evidence="2">
    <name type="scientific">Lotharella globosa</name>
    <dbReference type="NCBI Taxonomy" id="91324"/>
    <lineage>
        <taxon>Eukaryota</taxon>
        <taxon>Sar</taxon>
        <taxon>Rhizaria</taxon>
        <taxon>Cercozoa</taxon>
        <taxon>Chlorarachniophyceae</taxon>
        <taxon>Lotharella</taxon>
    </lineage>
</organism>
<dbReference type="InterPro" id="IPR011990">
    <property type="entry name" value="TPR-like_helical_dom_sf"/>
</dbReference>
<gene>
    <name evidence="2" type="ORF">LGLO00237_LOCUS27865</name>
</gene>
<proteinExistence type="predicted"/>
<dbReference type="AlphaFoldDB" id="A0A7S4DX25"/>
<dbReference type="EMBL" id="HBIV01039292">
    <property type="protein sequence ID" value="CAE0676087.1"/>
    <property type="molecule type" value="Transcribed_RNA"/>
</dbReference>